<sequence>MEKITNNQHQIFDKHTRLMYLKYARKHKESNPLKWFWELKLKEREYSFDEIALILQISKKEVISAYKSGIRTIRKNLTKRELHEDY</sequence>
<dbReference type="InterPro" id="IPR013324">
    <property type="entry name" value="RNA_pol_sigma_r3/r4-like"/>
</dbReference>
<dbReference type="SUPFAM" id="SSF88659">
    <property type="entry name" value="Sigma3 and sigma4 domains of RNA polymerase sigma factors"/>
    <property type="match status" value="1"/>
</dbReference>
<dbReference type="EMBL" id="CP021886">
    <property type="protein sequence ID" value="AWI34415.1"/>
    <property type="molecule type" value="Genomic_DNA"/>
</dbReference>
<dbReference type="KEGG" id="had:CDV25_06320"/>
<proteinExistence type="predicted"/>
<protein>
    <recommendedName>
        <fullName evidence="3">RNA polymerase sigma-70 region 4 domain-containing protein</fullName>
    </recommendedName>
</protein>
<name>A0A2U8FG28_9HELI</name>
<evidence type="ECO:0008006" key="3">
    <source>
        <dbReference type="Google" id="ProtNLM"/>
    </source>
</evidence>
<accession>A0A2U8FG28</accession>
<organism evidence="1 2">
    <name type="scientific">Helicobacter apodemus</name>
    <dbReference type="NCBI Taxonomy" id="135569"/>
    <lineage>
        <taxon>Bacteria</taxon>
        <taxon>Pseudomonadati</taxon>
        <taxon>Campylobacterota</taxon>
        <taxon>Epsilonproteobacteria</taxon>
        <taxon>Campylobacterales</taxon>
        <taxon>Helicobacteraceae</taxon>
        <taxon>Helicobacter</taxon>
    </lineage>
</organism>
<evidence type="ECO:0000313" key="1">
    <source>
        <dbReference type="EMBL" id="AWI34415.1"/>
    </source>
</evidence>
<reference evidence="1 2" key="1">
    <citation type="submission" date="2017-06" db="EMBL/GenBank/DDBJ databases">
        <title>Complete genome of Helicobacter apodemus.</title>
        <authorList>
            <person name="Cho S."/>
        </authorList>
    </citation>
    <scope>NUCLEOTIDE SEQUENCE [LARGE SCALE GENOMIC DNA]</scope>
    <source>
        <strain evidence="2">SNUVETPUB-15-01</strain>
    </source>
</reference>
<evidence type="ECO:0000313" key="2">
    <source>
        <dbReference type="Proteomes" id="UP000244890"/>
    </source>
</evidence>
<gene>
    <name evidence="1" type="ORF">CDV25_06320</name>
</gene>
<dbReference type="RefSeq" id="WP_108911234.1">
    <property type="nucleotide sequence ID" value="NZ_CP021886.1"/>
</dbReference>
<dbReference type="AlphaFoldDB" id="A0A2U8FG28"/>
<dbReference type="Proteomes" id="UP000244890">
    <property type="component" value="Chromosome"/>
</dbReference>